<proteinExistence type="predicted"/>
<organism evidence="6 7">
    <name type="scientific">Marinomonas transparens</name>
    <dbReference type="NCBI Taxonomy" id="2795388"/>
    <lineage>
        <taxon>Bacteria</taxon>
        <taxon>Pseudomonadati</taxon>
        <taxon>Pseudomonadota</taxon>
        <taxon>Gammaproteobacteria</taxon>
        <taxon>Oceanospirillales</taxon>
        <taxon>Oceanospirillaceae</taxon>
        <taxon>Marinomonas</taxon>
    </lineage>
</organism>
<protein>
    <submittedName>
        <fullName evidence="6">DoxX family protein</fullName>
    </submittedName>
</protein>
<name>A0A934JSS8_9GAMM</name>
<accession>A0A934JSS8</accession>
<evidence type="ECO:0000313" key="6">
    <source>
        <dbReference type="EMBL" id="MBJ7536720.1"/>
    </source>
</evidence>
<dbReference type="GO" id="GO:0016020">
    <property type="term" value="C:membrane"/>
    <property type="evidence" value="ECO:0007669"/>
    <property type="project" value="UniProtKB-SubCell"/>
</dbReference>
<gene>
    <name evidence="6" type="ORF">I8J31_03405</name>
</gene>
<evidence type="ECO:0000256" key="5">
    <source>
        <dbReference type="SAM" id="Phobius"/>
    </source>
</evidence>
<feature type="transmembrane region" description="Helical" evidence="5">
    <location>
        <begin position="38"/>
        <end position="63"/>
    </location>
</feature>
<keyword evidence="2 5" id="KW-0812">Transmembrane</keyword>
<keyword evidence="3 5" id="KW-1133">Transmembrane helix</keyword>
<evidence type="ECO:0000256" key="1">
    <source>
        <dbReference type="ARBA" id="ARBA00004141"/>
    </source>
</evidence>
<dbReference type="Pfam" id="PF13564">
    <property type="entry name" value="DoxX_2"/>
    <property type="match status" value="1"/>
</dbReference>
<evidence type="ECO:0000256" key="4">
    <source>
        <dbReference type="ARBA" id="ARBA00023136"/>
    </source>
</evidence>
<dbReference type="RefSeq" id="WP_199466894.1">
    <property type="nucleotide sequence ID" value="NZ_JAEMNX010000002.1"/>
</dbReference>
<dbReference type="InterPro" id="IPR032808">
    <property type="entry name" value="DoxX"/>
</dbReference>
<keyword evidence="7" id="KW-1185">Reference proteome</keyword>
<comment type="caution">
    <text evidence="6">The sequence shown here is derived from an EMBL/GenBank/DDBJ whole genome shotgun (WGS) entry which is preliminary data.</text>
</comment>
<evidence type="ECO:0000256" key="3">
    <source>
        <dbReference type="ARBA" id="ARBA00022989"/>
    </source>
</evidence>
<feature type="transmembrane region" description="Helical" evidence="5">
    <location>
        <begin position="70"/>
        <end position="87"/>
    </location>
</feature>
<dbReference type="AlphaFoldDB" id="A0A934JSS8"/>
<dbReference type="EMBL" id="JAEMNX010000002">
    <property type="protein sequence ID" value="MBJ7536720.1"/>
    <property type="molecule type" value="Genomic_DNA"/>
</dbReference>
<reference evidence="6" key="1">
    <citation type="submission" date="2020-12" db="EMBL/GenBank/DDBJ databases">
        <title>Marinomonas arctica sp. nov., a psychrotolerant bacterium isolated from the Arctic.</title>
        <authorList>
            <person name="Zhang Y."/>
        </authorList>
    </citation>
    <scope>NUCLEOTIDE SEQUENCE</scope>
    <source>
        <strain evidence="6">C1424</strain>
    </source>
</reference>
<sequence>MDKFKKYGLWAIMALTALAFIAGGVGKLMGVPMMHQSFATLGLPVFFGYFIGVCEISGAIGLFIKKLSSLAAAGLALIMIGAMYYHAVYDQANFIPAALLFVFAIIIFFARKKDSGLFNKSQSSIV</sequence>
<evidence type="ECO:0000313" key="7">
    <source>
        <dbReference type="Proteomes" id="UP000628710"/>
    </source>
</evidence>
<comment type="subcellular location">
    <subcellularLocation>
        <location evidence="1">Membrane</location>
        <topology evidence="1">Multi-pass membrane protein</topology>
    </subcellularLocation>
</comment>
<feature type="transmembrane region" description="Helical" evidence="5">
    <location>
        <begin position="7"/>
        <end position="26"/>
    </location>
</feature>
<feature type="transmembrane region" description="Helical" evidence="5">
    <location>
        <begin position="93"/>
        <end position="110"/>
    </location>
</feature>
<dbReference type="Proteomes" id="UP000628710">
    <property type="component" value="Unassembled WGS sequence"/>
</dbReference>
<keyword evidence="4 5" id="KW-0472">Membrane</keyword>
<evidence type="ECO:0000256" key="2">
    <source>
        <dbReference type="ARBA" id="ARBA00022692"/>
    </source>
</evidence>